<protein>
    <submittedName>
        <fullName evidence="7">Methyltransferase</fullName>
    </submittedName>
</protein>
<dbReference type="PANTHER" id="PTHR47816">
    <property type="entry name" value="RIBOSOMAL RNA SMALL SUBUNIT METHYLTRANSFERASE C"/>
    <property type="match status" value="1"/>
</dbReference>
<keyword evidence="8" id="KW-1185">Reference proteome</keyword>
<dbReference type="GO" id="GO:0008168">
    <property type="term" value="F:methyltransferase activity"/>
    <property type="evidence" value="ECO:0007669"/>
    <property type="project" value="UniProtKB-KW"/>
</dbReference>
<feature type="domain" description="Methyltransferase small" evidence="5">
    <location>
        <begin position="219"/>
        <end position="396"/>
    </location>
</feature>
<dbReference type="Pfam" id="PF26049">
    <property type="entry name" value="RLMG_N"/>
    <property type="match status" value="1"/>
</dbReference>
<dbReference type="RefSeq" id="WP_344029067.1">
    <property type="nucleotide sequence ID" value="NZ_BAAAOB010000001.1"/>
</dbReference>
<comment type="caution">
    <text evidence="7">The sequence shown here is derived from an EMBL/GenBank/DDBJ whole genome shotgun (WGS) entry which is preliminary data.</text>
</comment>
<dbReference type="EMBL" id="BAAAOB010000001">
    <property type="protein sequence ID" value="GAA1779762.1"/>
    <property type="molecule type" value="Genomic_DNA"/>
</dbReference>
<evidence type="ECO:0000256" key="2">
    <source>
        <dbReference type="ARBA" id="ARBA00022552"/>
    </source>
</evidence>
<dbReference type="CDD" id="cd02440">
    <property type="entry name" value="AdoMet_MTases"/>
    <property type="match status" value="1"/>
</dbReference>
<name>A0ABP4XGT4_9MICO</name>
<dbReference type="InterPro" id="IPR046977">
    <property type="entry name" value="RsmC/RlmG"/>
</dbReference>
<dbReference type="SUPFAM" id="SSF53335">
    <property type="entry name" value="S-adenosyl-L-methionine-dependent methyltransferases"/>
    <property type="match status" value="1"/>
</dbReference>
<evidence type="ECO:0000256" key="3">
    <source>
        <dbReference type="ARBA" id="ARBA00022603"/>
    </source>
</evidence>
<dbReference type="PROSITE" id="PS00092">
    <property type="entry name" value="N6_MTASE"/>
    <property type="match status" value="1"/>
</dbReference>
<accession>A0ABP4XGT4</accession>
<dbReference type="InterPro" id="IPR007848">
    <property type="entry name" value="Small_mtfrase_dom"/>
</dbReference>
<dbReference type="PANTHER" id="PTHR47816:SF4">
    <property type="entry name" value="RIBOSOMAL RNA SMALL SUBUNIT METHYLTRANSFERASE C"/>
    <property type="match status" value="1"/>
</dbReference>
<dbReference type="InterPro" id="IPR058679">
    <property type="entry name" value="RlmG_N"/>
</dbReference>
<dbReference type="GO" id="GO:0032259">
    <property type="term" value="P:methylation"/>
    <property type="evidence" value="ECO:0007669"/>
    <property type="project" value="UniProtKB-KW"/>
</dbReference>
<keyword evidence="4" id="KW-0808">Transferase</keyword>
<keyword evidence="1" id="KW-0963">Cytoplasm</keyword>
<evidence type="ECO:0000313" key="8">
    <source>
        <dbReference type="Proteomes" id="UP001500851"/>
    </source>
</evidence>
<reference evidence="8" key="1">
    <citation type="journal article" date="2019" name="Int. J. Syst. Evol. Microbiol.">
        <title>The Global Catalogue of Microorganisms (GCM) 10K type strain sequencing project: providing services to taxonomists for standard genome sequencing and annotation.</title>
        <authorList>
            <consortium name="The Broad Institute Genomics Platform"/>
            <consortium name="The Broad Institute Genome Sequencing Center for Infectious Disease"/>
            <person name="Wu L."/>
            <person name="Ma J."/>
        </authorList>
    </citation>
    <scope>NUCLEOTIDE SEQUENCE [LARGE SCALE GENOMIC DNA]</scope>
    <source>
        <strain evidence="8">JCM 14736</strain>
    </source>
</reference>
<evidence type="ECO:0000256" key="1">
    <source>
        <dbReference type="ARBA" id="ARBA00022490"/>
    </source>
</evidence>
<evidence type="ECO:0000259" key="5">
    <source>
        <dbReference type="Pfam" id="PF05175"/>
    </source>
</evidence>
<dbReference type="Gene3D" id="3.40.50.150">
    <property type="entry name" value="Vaccinia Virus protein VP39"/>
    <property type="match status" value="2"/>
</dbReference>
<dbReference type="InterPro" id="IPR002052">
    <property type="entry name" value="DNA_methylase_N6_adenine_CS"/>
</dbReference>
<dbReference type="InterPro" id="IPR029063">
    <property type="entry name" value="SAM-dependent_MTases_sf"/>
</dbReference>
<keyword evidence="2" id="KW-0698">rRNA processing</keyword>
<evidence type="ECO:0000259" key="6">
    <source>
        <dbReference type="Pfam" id="PF26049"/>
    </source>
</evidence>
<proteinExistence type="predicted"/>
<dbReference type="Proteomes" id="UP001500851">
    <property type="component" value="Unassembled WGS sequence"/>
</dbReference>
<keyword evidence="3 7" id="KW-0489">Methyltransferase</keyword>
<dbReference type="Pfam" id="PF05175">
    <property type="entry name" value="MTS"/>
    <property type="match status" value="1"/>
</dbReference>
<sequence length="405" mass="41941">MTEPDTAFEASLAAFLDGLSREPDLDAAELLPFDATDRLLLEAARDPRFAGAMPGGTVVIGDRHGALALGAVQLLGATGVRVHQDPLLGERALHANADRLGVADAPTSLPLGPELLRGATLVLLQLPRGLDALDEIAQAIARWADPAVVVLAGGRVKHMTLAMNEVLQRSFAEVSAGLARQKSRILTASAARPAEELGDPRFPVWGGDPALGFRLAAFGAAFGGTKLDRGTRLLLDTLRTAPPRGAGSGAAGRSGQDPARVVDLGCGTGTLAVSAALAWPDAEIIATDQSAAAVASTGLTAEAAGVADRVETVRADGCEAVPDGWADLILLNPPFHSGSTVHTAVAHRLIRSCARALALGGELRIVFNSPLGYRPTLERAVGPAEQLARDRTFTVLSARKPRAGR</sequence>
<organism evidence="7 8">
    <name type="scientific">Leucobacter iarius</name>
    <dbReference type="NCBI Taxonomy" id="333963"/>
    <lineage>
        <taxon>Bacteria</taxon>
        <taxon>Bacillati</taxon>
        <taxon>Actinomycetota</taxon>
        <taxon>Actinomycetes</taxon>
        <taxon>Micrococcales</taxon>
        <taxon>Microbacteriaceae</taxon>
        <taxon>Leucobacter</taxon>
    </lineage>
</organism>
<evidence type="ECO:0000313" key="7">
    <source>
        <dbReference type="EMBL" id="GAA1779762.1"/>
    </source>
</evidence>
<evidence type="ECO:0000256" key="4">
    <source>
        <dbReference type="ARBA" id="ARBA00022679"/>
    </source>
</evidence>
<feature type="domain" description="RlmG N-terminal" evidence="6">
    <location>
        <begin position="19"/>
        <end position="190"/>
    </location>
</feature>
<gene>
    <name evidence="7" type="ORF">GCM10009768_05800</name>
</gene>